<reference evidence="2 3" key="1">
    <citation type="submission" date="2018-11" db="EMBL/GenBank/DDBJ databases">
        <title>Complete genome sequence of Nocardioides baekrokdamisoli strain KCTC 39748.</title>
        <authorList>
            <person name="Kang S.W."/>
            <person name="Lee K.C."/>
            <person name="Kim K.K."/>
            <person name="Kim J.S."/>
            <person name="Kim D.S."/>
            <person name="Ko S.H."/>
            <person name="Yang S.H."/>
            <person name="Shin Y.K."/>
            <person name="Lee J.S."/>
        </authorList>
    </citation>
    <scope>NUCLEOTIDE SEQUENCE [LARGE SCALE GENOMIC DNA]</scope>
    <source>
        <strain evidence="2 3">KCTC 39748</strain>
    </source>
</reference>
<dbReference type="KEGG" id="nbe:Back2_18050"/>
<dbReference type="Gene3D" id="3.20.20.80">
    <property type="entry name" value="Glycosidases"/>
    <property type="match status" value="1"/>
</dbReference>
<dbReference type="EMBL" id="AP019307">
    <property type="protein sequence ID" value="BBH17518.1"/>
    <property type="molecule type" value="Genomic_DNA"/>
</dbReference>
<dbReference type="OrthoDB" id="3831392at2"/>
<organism evidence="2 3">
    <name type="scientific">Nocardioides baekrokdamisoli</name>
    <dbReference type="NCBI Taxonomy" id="1804624"/>
    <lineage>
        <taxon>Bacteria</taxon>
        <taxon>Bacillati</taxon>
        <taxon>Actinomycetota</taxon>
        <taxon>Actinomycetes</taxon>
        <taxon>Propionibacteriales</taxon>
        <taxon>Nocardioidaceae</taxon>
        <taxon>Nocardioides</taxon>
    </lineage>
</organism>
<dbReference type="RefSeq" id="WP_125568740.1">
    <property type="nucleotide sequence ID" value="NZ_AP019307.1"/>
</dbReference>
<dbReference type="Pfam" id="PF08924">
    <property type="entry name" value="Rv2525c_GlyHyd-like"/>
    <property type="match status" value="1"/>
</dbReference>
<evidence type="ECO:0000259" key="1">
    <source>
        <dbReference type="Pfam" id="PF08924"/>
    </source>
</evidence>
<dbReference type="AlphaFoldDB" id="A0A3G9J1T6"/>
<proteinExistence type="predicted"/>
<feature type="domain" description="Rv2525c-like glycoside hydrolase-like" evidence="1">
    <location>
        <begin position="180"/>
        <end position="298"/>
    </location>
</feature>
<keyword evidence="3" id="KW-1185">Reference proteome</keyword>
<dbReference type="Proteomes" id="UP000271573">
    <property type="component" value="Chromosome"/>
</dbReference>
<evidence type="ECO:0000313" key="3">
    <source>
        <dbReference type="Proteomes" id="UP000271573"/>
    </source>
</evidence>
<name>A0A3G9J1T6_9ACTN</name>
<evidence type="ECO:0000313" key="2">
    <source>
        <dbReference type="EMBL" id="BBH17518.1"/>
    </source>
</evidence>
<protein>
    <recommendedName>
        <fullName evidence="1">Rv2525c-like glycoside hydrolase-like domain-containing protein</fullName>
    </recommendedName>
</protein>
<accession>A0A3G9J1T6</accession>
<gene>
    <name evidence="2" type="ORF">Back2_18050</name>
</gene>
<dbReference type="InterPro" id="IPR015020">
    <property type="entry name" value="Rv2525c-like_Glyco_Hydro-like"/>
</dbReference>
<sequence>MTTFRGLPTCECMAEWLPRYEAELQRRGLIVGPLHIYQLTGNATQSAGVAAGGGHCDYVPRNNSPADAEVWVADEMGAHCEARYTPTFSIRHNHLLLRGCPHLAQVAKDQMAEFDRGEDGLLDHKPSAGPTGIPKRTWQQGLAWADQQRKAAPMKTIVDTALEFDAEHMTRAWLASYITKIKAKGHEGVALYAGPDPEKVPPKWAVLMFLQAQLALTAVYEHTTEDALAGYQAGVDNAKMTIAQWVGYGCPHNIVLWASSDKSDATVAQTKDYARGWIDTVTAAAFLDGGYGDSAFIQLFRYRWRPATWGTASAHMIQLVGAQPNDVEGCDVNVVVHGFPMWMPIPPAVAPLAQTAVHVHNALRELAMVPATETASRLALIHHAQTDLKGIH</sequence>